<evidence type="ECO:0000256" key="2">
    <source>
        <dbReference type="ARBA" id="ARBA00022448"/>
    </source>
</evidence>
<dbReference type="InterPro" id="IPR002528">
    <property type="entry name" value="MATE_fam"/>
</dbReference>
<reference evidence="8 9" key="1">
    <citation type="submission" date="2017-04" db="EMBL/GenBank/DDBJ databases">
        <authorList>
            <person name="Afonso C.L."/>
            <person name="Miller P.J."/>
            <person name="Scott M.A."/>
            <person name="Spackman E."/>
            <person name="Goraichik I."/>
            <person name="Dimitrov K.M."/>
            <person name="Suarez D.L."/>
            <person name="Swayne D.E."/>
        </authorList>
    </citation>
    <scope>NUCLEOTIDE SEQUENCE [LARGE SCALE GENOMIC DNA]</scope>
    <source>
        <strain evidence="9">XA(T)</strain>
    </source>
</reference>
<dbReference type="AlphaFoldDB" id="A0A1X9LQ32"/>
<dbReference type="PANTHER" id="PTHR43823:SF3">
    <property type="entry name" value="MULTIDRUG EXPORT PROTEIN MEPA"/>
    <property type="match status" value="1"/>
</dbReference>
<evidence type="ECO:0000313" key="8">
    <source>
        <dbReference type="EMBL" id="ARJ07227.1"/>
    </source>
</evidence>
<feature type="transmembrane region" description="Helical" evidence="7">
    <location>
        <begin position="27"/>
        <end position="56"/>
    </location>
</feature>
<dbReference type="EMBL" id="CP020715">
    <property type="protein sequence ID" value="ARJ07227.1"/>
    <property type="molecule type" value="Genomic_DNA"/>
</dbReference>
<dbReference type="Proteomes" id="UP000192775">
    <property type="component" value="Chromosome"/>
</dbReference>
<feature type="transmembrane region" description="Helical" evidence="7">
    <location>
        <begin position="118"/>
        <end position="139"/>
    </location>
</feature>
<evidence type="ECO:0000256" key="4">
    <source>
        <dbReference type="ARBA" id="ARBA00022692"/>
    </source>
</evidence>
<keyword evidence="4 7" id="KW-0812">Transmembrane</keyword>
<feature type="transmembrane region" description="Helical" evidence="7">
    <location>
        <begin position="76"/>
        <end position="98"/>
    </location>
</feature>
<feature type="transmembrane region" description="Helical" evidence="7">
    <location>
        <begin position="216"/>
        <end position="249"/>
    </location>
</feature>
<dbReference type="PANTHER" id="PTHR43823">
    <property type="entry name" value="SPORULATION PROTEIN YKVU"/>
    <property type="match status" value="1"/>
</dbReference>
<keyword evidence="5 7" id="KW-1133">Transmembrane helix</keyword>
<dbReference type="PIRSF" id="PIRSF006603">
    <property type="entry name" value="DinF"/>
    <property type="match status" value="1"/>
</dbReference>
<feature type="transmembrane region" description="Helical" evidence="7">
    <location>
        <begin position="298"/>
        <end position="319"/>
    </location>
</feature>
<name>A0A1X9LQ32_9MICO</name>
<keyword evidence="2" id="KW-0813">Transport</keyword>
<protein>
    <submittedName>
        <fullName evidence="8">MATE family efflux transporter</fullName>
    </submittedName>
</protein>
<proteinExistence type="predicted"/>
<dbReference type="KEGG" id="cphy:B5808_05575"/>
<evidence type="ECO:0000256" key="5">
    <source>
        <dbReference type="ARBA" id="ARBA00022989"/>
    </source>
</evidence>
<gene>
    <name evidence="8" type="ORF">B5808_05575</name>
</gene>
<comment type="subcellular location">
    <subcellularLocation>
        <location evidence="1">Cell membrane</location>
        <topology evidence="1">Multi-pass membrane protein</topology>
    </subcellularLocation>
</comment>
<evidence type="ECO:0000256" key="6">
    <source>
        <dbReference type="ARBA" id="ARBA00023136"/>
    </source>
</evidence>
<dbReference type="InterPro" id="IPR048279">
    <property type="entry name" value="MdtK-like"/>
</dbReference>
<feature type="transmembrane region" description="Helical" evidence="7">
    <location>
        <begin position="176"/>
        <end position="195"/>
    </location>
</feature>
<feature type="transmembrane region" description="Helical" evidence="7">
    <location>
        <begin position="398"/>
        <end position="418"/>
    </location>
</feature>
<accession>A0A1X9LQ32</accession>
<evidence type="ECO:0000256" key="1">
    <source>
        <dbReference type="ARBA" id="ARBA00004651"/>
    </source>
</evidence>
<dbReference type="GO" id="GO:0042910">
    <property type="term" value="F:xenobiotic transmembrane transporter activity"/>
    <property type="evidence" value="ECO:0007669"/>
    <property type="project" value="InterPro"/>
</dbReference>
<feature type="transmembrane region" description="Helical" evidence="7">
    <location>
        <begin position="368"/>
        <end position="392"/>
    </location>
</feature>
<keyword evidence="9" id="KW-1185">Reference proteome</keyword>
<evidence type="ECO:0000256" key="7">
    <source>
        <dbReference type="SAM" id="Phobius"/>
    </source>
</evidence>
<dbReference type="GO" id="GO:0005886">
    <property type="term" value="C:plasma membrane"/>
    <property type="evidence" value="ECO:0007669"/>
    <property type="project" value="UniProtKB-SubCell"/>
</dbReference>
<feature type="transmembrane region" description="Helical" evidence="7">
    <location>
        <begin position="269"/>
        <end position="286"/>
    </location>
</feature>
<evidence type="ECO:0000256" key="3">
    <source>
        <dbReference type="ARBA" id="ARBA00022475"/>
    </source>
</evidence>
<evidence type="ECO:0000313" key="9">
    <source>
        <dbReference type="Proteomes" id="UP000192775"/>
    </source>
</evidence>
<dbReference type="Pfam" id="PF01554">
    <property type="entry name" value="MatE"/>
    <property type="match status" value="2"/>
</dbReference>
<dbReference type="InterPro" id="IPR051327">
    <property type="entry name" value="MATE_MepA_subfamily"/>
</dbReference>
<keyword evidence="6 7" id="KW-0472">Membrane</keyword>
<feature type="transmembrane region" description="Helical" evidence="7">
    <location>
        <begin position="331"/>
        <end position="356"/>
    </location>
</feature>
<sequence>MAAGVSVGAVYNIINAGFVGSLHDSALLAAITFGLPLLGLVMAVGGVFGVGGGALVSRLLGAAEHDPAKTADIKRVSSFALWGSVVTGVVVGGLGLLLLDPLVRLLGADAASAPATSAYVAVMLAFVPVLAAMFCLEQLVRAQGAAKQSMIGLIASTVGNLVFDVLFILVLGWGVAGAALAVGLANLLAVGYYAWFLQRRSEHMSLAPRWFTLSPAILKPVFGVGVGELLQSSFLIVTALVMNNLAIAYGDGTLAAMGVGLRIAQLPEFLVMGVTIGILPLLAYSFGKGDRMRLNASLRAAALAIGAIVLVFSGTVFLFREQVFGLFSSDSSVIAVGVLILTAQLVATVVNGFTGLFTTLFQAAGRSVAAITMSMAQGVLFIPIVVVANLWFGLPGLIWAMTITEVVVFATGVVLYLATRRGLARDLAAGTPARAEAALEAAPAA</sequence>
<keyword evidence="3" id="KW-1003">Cell membrane</keyword>
<dbReference type="GO" id="GO:0015297">
    <property type="term" value="F:antiporter activity"/>
    <property type="evidence" value="ECO:0007669"/>
    <property type="project" value="InterPro"/>
</dbReference>
<dbReference type="STRING" id="1619308.B5808_05575"/>
<organism evidence="8 9">
    <name type="scientific">Cnuibacter physcomitrellae</name>
    <dbReference type="NCBI Taxonomy" id="1619308"/>
    <lineage>
        <taxon>Bacteria</taxon>
        <taxon>Bacillati</taxon>
        <taxon>Actinomycetota</taxon>
        <taxon>Actinomycetes</taxon>
        <taxon>Micrococcales</taxon>
        <taxon>Microbacteriaceae</taxon>
        <taxon>Cnuibacter</taxon>
    </lineage>
</organism>
<feature type="transmembrane region" description="Helical" evidence="7">
    <location>
        <begin position="151"/>
        <end position="170"/>
    </location>
</feature>